<keyword evidence="1" id="KW-0812">Transmembrane</keyword>
<evidence type="ECO:0000313" key="3">
    <source>
        <dbReference type="Proteomes" id="UP000002316"/>
    </source>
</evidence>
<accession>C9ZI53</accession>
<protein>
    <submittedName>
        <fullName evidence="2">Uncharacterized protein</fullName>
    </submittedName>
</protein>
<dbReference type="AlphaFoldDB" id="C9ZI53"/>
<dbReference type="Proteomes" id="UP000002316">
    <property type="component" value="Chromosome 1"/>
</dbReference>
<gene>
    <name evidence="2" type="ORF">TbgDal_I3350</name>
</gene>
<dbReference type="KEGG" id="tbg:TbgDal_I3350"/>
<keyword evidence="1" id="KW-1133">Transmembrane helix</keyword>
<dbReference type="RefSeq" id="XP_011771611.1">
    <property type="nucleotide sequence ID" value="XM_011773309.1"/>
</dbReference>
<organism evidence="2 3">
    <name type="scientific">Trypanosoma brucei gambiense (strain MHOM/CI/86/DAL972)</name>
    <dbReference type="NCBI Taxonomy" id="679716"/>
    <lineage>
        <taxon>Eukaryota</taxon>
        <taxon>Discoba</taxon>
        <taxon>Euglenozoa</taxon>
        <taxon>Kinetoplastea</taxon>
        <taxon>Metakinetoplastina</taxon>
        <taxon>Trypanosomatida</taxon>
        <taxon>Trypanosomatidae</taxon>
        <taxon>Trypanosoma</taxon>
    </lineage>
</organism>
<evidence type="ECO:0000256" key="1">
    <source>
        <dbReference type="SAM" id="Phobius"/>
    </source>
</evidence>
<feature type="transmembrane region" description="Helical" evidence="1">
    <location>
        <begin position="12"/>
        <end position="39"/>
    </location>
</feature>
<proteinExistence type="predicted"/>
<evidence type="ECO:0000313" key="2">
    <source>
        <dbReference type="EMBL" id="CBH09170.1"/>
    </source>
</evidence>
<feature type="transmembrane region" description="Helical" evidence="1">
    <location>
        <begin position="51"/>
        <end position="72"/>
    </location>
</feature>
<dbReference type="GeneID" id="23858428"/>
<keyword evidence="1" id="KW-0472">Membrane</keyword>
<reference evidence="3" key="1">
    <citation type="journal article" date="2010" name="PLoS Negl. Trop. Dis.">
        <title>The genome sequence of Trypanosoma brucei gambiense, causative agent of chronic human african trypanosomiasis.</title>
        <authorList>
            <person name="Jackson A.P."/>
            <person name="Sanders M."/>
            <person name="Berry A."/>
            <person name="McQuillan J."/>
            <person name="Aslett M.A."/>
            <person name="Quail M.A."/>
            <person name="Chukualim B."/>
            <person name="Capewell P."/>
            <person name="MacLeod A."/>
            <person name="Melville S.E."/>
            <person name="Gibson W."/>
            <person name="Barry J.D."/>
            <person name="Berriman M."/>
            <person name="Hertz-Fowler C."/>
        </authorList>
    </citation>
    <scope>NUCLEOTIDE SEQUENCE [LARGE SCALE GENOMIC DNA]</scope>
    <source>
        <strain evidence="3">MHOM/CI/86/DAL972</strain>
    </source>
</reference>
<dbReference type="EMBL" id="FN554964">
    <property type="protein sequence ID" value="CBH09170.1"/>
    <property type="molecule type" value="Genomic_DNA"/>
</dbReference>
<name>C9ZI53_TRYB9</name>
<sequence length="79" mass="9468">MYLYTCISFLSVIFVCEVAAHFVVFGVHNFPTFLFFFLLFPKNVGSQFPRIPPLILLCHFFFGDYFPFLFIITNYCYYY</sequence>